<feature type="coiled-coil region" evidence="8">
    <location>
        <begin position="163"/>
        <end position="214"/>
    </location>
</feature>
<keyword evidence="7" id="KW-0998">Cell outer membrane</keyword>
<protein>
    <submittedName>
        <fullName evidence="9">Channel protein TolC</fullName>
    </submittedName>
</protein>
<evidence type="ECO:0000256" key="7">
    <source>
        <dbReference type="ARBA" id="ARBA00023237"/>
    </source>
</evidence>
<dbReference type="GO" id="GO:0015288">
    <property type="term" value="F:porin activity"/>
    <property type="evidence" value="ECO:0007669"/>
    <property type="project" value="TreeGrafter"/>
</dbReference>
<dbReference type="EMBL" id="LABZ01000038">
    <property type="protein sequence ID" value="KMO43701.1"/>
    <property type="molecule type" value="Genomic_DNA"/>
</dbReference>
<evidence type="ECO:0000256" key="3">
    <source>
        <dbReference type="ARBA" id="ARBA00022448"/>
    </source>
</evidence>
<evidence type="ECO:0000313" key="9">
    <source>
        <dbReference type="EMBL" id="KMO43701.1"/>
    </source>
</evidence>
<accession>A0A0J6VWM3</accession>
<organism evidence="9 10">
    <name type="scientific">Methylobacterium tarhaniae</name>
    <dbReference type="NCBI Taxonomy" id="1187852"/>
    <lineage>
        <taxon>Bacteria</taxon>
        <taxon>Pseudomonadati</taxon>
        <taxon>Pseudomonadota</taxon>
        <taxon>Alphaproteobacteria</taxon>
        <taxon>Hyphomicrobiales</taxon>
        <taxon>Methylobacteriaceae</taxon>
        <taxon>Methylobacterium</taxon>
    </lineage>
</organism>
<dbReference type="Gene3D" id="1.20.1600.10">
    <property type="entry name" value="Outer membrane efflux proteins (OEP)"/>
    <property type="match status" value="1"/>
</dbReference>
<keyword evidence="5" id="KW-0812">Transmembrane</keyword>
<sequence length="467" mass="49925">MTDTGTRAFRGLRLGGFAAMALAMVGQGAAAETLESALARAYAGNPTLNAQRAGQRANDENVPRALAGYRPTVSAAASIGVSNVSGTSGALGGRDGGSQTLIPGSAGLTVNQTLFNGFRTDNQTRQAESQVLGGRETLRNTEMQTLFQAAQAYMNVLADTATLELNRNNVEVLEEQLRQTRDRFNVGEVTRTDVAQAEARLAGARAQVSLAEANLRTSIATYRQVIGVEPRQLAPGRPIDRYVPPTLTAAVEIGLAEHPAILSALHSVDAAEAQVKIAESSLYPTVSVSGNAAQVFDQQIANTRFFQGSIVGQLTVPLYQGGAEYAQIRQAKEQVGQTRLQAELTRDQVRAGIVTAWGALEAAKARVIASQAQVQANEVALNGVREEARVGQRTTLDVLNAQQELLTARVSLIAAQRDRVVGSYQVVQTVGRLTTRFVAVPVTQYSAKQHYDQVKDLWYGVRTPDGR</sequence>
<dbReference type="Pfam" id="PF02321">
    <property type="entry name" value="OEP"/>
    <property type="match status" value="2"/>
</dbReference>
<proteinExistence type="inferred from homology"/>
<keyword evidence="4" id="KW-1134">Transmembrane beta strand</keyword>
<keyword evidence="3" id="KW-0813">Transport</keyword>
<dbReference type="Proteomes" id="UP000036449">
    <property type="component" value="Unassembled WGS sequence"/>
</dbReference>
<evidence type="ECO:0000256" key="6">
    <source>
        <dbReference type="ARBA" id="ARBA00023136"/>
    </source>
</evidence>
<dbReference type="PANTHER" id="PTHR30026">
    <property type="entry name" value="OUTER MEMBRANE PROTEIN TOLC"/>
    <property type="match status" value="1"/>
</dbReference>
<evidence type="ECO:0000256" key="2">
    <source>
        <dbReference type="ARBA" id="ARBA00007613"/>
    </source>
</evidence>
<dbReference type="RefSeq" id="WP_048450178.1">
    <property type="nucleotide sequence ID" value="NZ_LABZ01000038.1"/>
</dbReference>
<dbReference type="GO" id="GO:0009279">
    <property type="term" value="C:cell outer membrane"/>
    <property type="evidence" value="ECO:0007669"/>
    <property type="project" value="UniProtKB-SubCell"/>
</dbReference>
<comment type="subcellular location">
    <subcellularLocation>
        <location evidence="1">Cell outer membrane</location>
    </subcellularLocation>
</comment>
<dbReference type="OrthoDB" id="9789368at2"/>
<evidence type="ECO:0000313" key="10">
    <source>
        <dbReference type="Proteomes" id="UP000036449"/>
    </source>
</evidence>
<evidence type="ECO:0000256" key="8">
    <source>
        <dbReference type="SAM" id="Coils"/>
    </source>
</evidence>
<evidence type="ECO:0000256" key="4">
    <source>
        <dbReference type="ARBA" id="ARBA00022452"/>
    </source>
</evidence>
<dbReference type="GO" id="GO:0015562">
    <property type="term" value="F:efflux transmembrane transporter activity"/>
    <property type="evidence" value="ECO:0007669"/>
    <property type="project" value="InterPro"/>
</dbReference>
<dbReference type="PANTHER" id="PTHR30026:SF22">
    <property type="entry name" value="OUTER MEMBRANE EFFLUX PROTEIN"/>
    <property type="match status" value="1"/>
</dbReference>
<dbReference type="NCBIfam" id="TIGR01844">
    <property type="entry name" value="type_I_sec_TolC"/>
    <property type="match status" value="1"/>
</dbReference>
<evidence type="ECO:0000256" key="5">
    <source>
        <dbReference type="ARBA" id="ARBA00022692"/>
    </source>
</evidence>
<dbReference type="InterPro" id="IPR051906">
    <property type="entry name" value="TolC-like"/>
</dbReference>
<comment type="caution">
    <text evidence="9">The sequence shown here is derived from an EMBL/GenBank/DDBJ whole genome shotgun (WGS) entry which is preliminary data.</text>
</comment>
<comment type="similarity">
    <text evidence="2">Belongs to the outer membrane factor (OMF) (TC 1.B.17) family.</text>
</comment>
<dbReference type="InterPro" id="IPR010130">
    <property type="entry name" value="T1SS_OMP_TolC"/>
</dbReference>
<dbReference type="SUPFAM" id="SSF56954">
    <property type="entry name" value="Outer membrane efflux proteins (OEP)"/>
    <property type="match status" value="1"/>
</dbReference>
<dbReference type="InterPro" id="IPR003423">
    <property type="entry name" value="OMP_efflux"/>
</dbReference>
<dbReference type="PATRIC" id="fig|1187852.3.peg.4833"/>
<keyword evidence="10" id="KW-1185">Reference proteome</keyword>
<reference evidence="9 10" key="1">
    <citation type="submission" date="2015-03" db="EMBL/GenBank/DDBJ databases">
        <title>Genome sequencing of Methylobacterium tarhaniae DSM 25844.</title>
        <authorList>
            <person name="Chaudhry V."/>
            <person name="Patil P.B."/>
        </authorList>
    </citation>
    <scope>NUCLEOTIDE SEQUENCE [LARGE SCALE GENOMIC DNA]</scope>
    <source>
        <strain evidence="9 10">DSM 25844</strain>
    </source>
</reference>
<dbReference type="GO" id="GO:1990281">
    <property type="term" value="C:efflux pump complex"/>
    <property type="evidence" value="ECO:0007669"/>
    <property type="project" value="TreeGrafter"/>
</dbReference>
<gene>
    <name evidence="9" type="ORF">VQ03_07130</name>
</gene>
<keyword evidence="8" id="KW-0175">Coiled coil</keyword>
<keyword evidence="6" id="KW-0472">Membrane</keyword>
<dbReference type="AlphaFoldDB" id="A0A0J6VWM3"/>
<evidence type="ECO:0000256" key="1">
    <source>
        <dbReference type="ARBA" id="ARBA00004442"/>
    </source>
</evidence>
<name>A0A0J6VWM3_9HYPH</name>